<evidence type="ECO:0000256" key="2">
    <source>
        <dbReference type="ARBA" id="ARBA00006966"/>
    </source>
</evidence>
<reference evidence="5 6" key="1">
    <citation type="submission" date="2016-11" db="EMBL/GenBank/DDBJ databases">
        <authorList>
            <person name="Kadnikov V."/>
            <person name="Nazina T."/>
        </authorList>
    </citation>
    <scope>NUCLEOTIDE SEQUENCE [LARGE SCALE GENOMIC DNA]</scope>
    <source>
        <strain evidence="5 6">1017</strain>
    </source>
</reference>
<dbReference type="AlphaFoldDB" id="A0A1Q5T5B9"/>
<evidence type="ECO:0000256" key="3">
    <source>
        <dbReference type="ARBA" id="ARBA00022898"/>
    </source>
</evidence>
<dbReference type="Pfam" id="PF01212">
    <property type="entry name" value="Beta_elim_lyase"/>
    <property type="match status" value="1"/>
</dbReference>
<dbReference type="Proteomes" id="UP000186030">
    <property type="component" value="Unassembled WGS sequence"/>
</dbReference>
<reference evidence="6" key="2">
    <citation type="submission" date="2017-01" db="EMBL/GenBank/DDBJ databases">
        <title>Genome sequencing and annotation of Geobacillus sp. 1017, a Hydrocarbon-Oxidizing Thermophilic Bacterium Isolated from a Heavy Oil Reservoir (China).</title>
        <authorList>
            <person name="Kadnikov V.V."/>
            <person name="Mardanov A.V."/>
            <person name="Poltaraus A.B."/>
            <person name="Sokolova D.S."/>
            <person name="Semenova E.M."/>
            <person name="Ravin N.V."/>
            <person name="Tourova T.P."/>
            <person name="Nazina T.N."/>
        </authorList>
    </citation>
    <scope>NUCLEOTIDE SEQUENCE [LARGE SCALE GENOMIC DNA]</scope>
    <source>
        <strain evidence="6">1017</strain>
    </source>
</reference>
<proteinExistence type="inferred from homology"/>
<dbReference type="GO" id="GO:0006545">
    <property type="term" value="P:glycine biosynthetic process"/>
    <property type="evidence" value="ECO:0007669"/>
    <property type="project" value="TreeGrafter"/>
</dbReference>
<protein>
    <submittedName>
        <fullName evidence="5">Low-specificity L-threonine aldolase</fullName>
    </submittedName>
</protein>
<dbReference type="InterPro" id="IPR015421">
    <property type="entry name" value="PyrdxlP-dep_Trfase_major"/>
</dbReference>
<organism evidence="5 6">
    <name type="scientific">Geobacillus proteiniphilus</name>
    <dbReference type="NCBI Taxonomy" id="860353"/>
    <lineage>
        <taxon>Bacteria</taxon>
        <taxon>Bacillati</taxon>
        <taxon>Bacillota</taxon>
        <taxon>Bacilli</taxon>
        <taxon>Bacillales</taxon>
        <taxon>Anoxybacillaceae</taxon>
        <taxon>Geobacillus</taxon>
    </lineage>
</organism>
<dbReference type="InterPro" id="IPR015424">
    <property type="entry name" value="PyrdxlP-dep_Trfase"/>
</dbReference>
<dbReference type="GO" id="GO:0008732">
    <property type="term" value="F:L-allo-threonine aldolase activity"/>
    <property type="evidence" value="ECO:0007669"/>
    <property type="project" value="TreeGrafter"/>
</dbReference>
<dbReference type="Gene3D" id="3.40.640.10">
    <property type="entry name" value="Type I PLP-dependent aspartate aminotransferase-like (Major domain)"/>
    <property type="match status" value="1"/>
</dbReference>
<accession>A0A1Q5T5B9</accession>
<sequence length="69" mass="7838">MPFMDFRSDTVTKPTPEMRQAMFEAEVGDDVYGEDPTVNRLEALAARLLGKRKTPYLSQAARKETKSPF</sequence>
<dbReference type="EMBL" id="MQMG01000007">
    <property type="protein sequence ID" value="OKO95429.1"/>
    <property type="molecule type" value="Genomic_DNA"/>
</dbReference>
<evidence type="ECO:0000259" key="4">
    <source>
        <dbReference type="Pfam" id="PF01212"/>
    </source>
</evidence>
<dbReference type="GO" id="GO:0006567">
    <property type="term" value="P:L-threonine catabolic process"/>
    <property type="evidence" value="ECO:0007669"/>
    <property type="project" value="TreeGrafter"/>
</dbReference>
<evidence type="ECO:0000313" key="6">
    <source>
        <dbReference type="Proteomes" id="UP000186030"/>
    </source>
</evidence>
<comment type="cofactor">
    <cofactor evidence="1">
        <name>pyridoxal 5'-phosphate</name>
        <dbReference type="ChEBI" id="CHEBI:597326"/>
    </cofactor>
</comment>
<keyword evidence="3" id="KW-0663">Pyridoxal phosphate</keyword>
<comment type="similarity">
    <text evidence="2">Belongs to the threonine aldolase family.</text>
</comment>
<comment type="caution">
    <text evidence="5">The sequence shown here is derived from an EMBL/GenBank/DDBJ whole genome shotgun (WGS) entry which is preliminary data.</text>
</comment>
<gene>
    <name evidence="5" type="ORF">BRO54_0864</name>
</gene>
<evidence type="ECO:0000313" key="5">
    <source>
        <dbReference type="EMBL" id="OKO95429.1"/>
    </source>
</evidence>
<dbReference type="PANTHER" id="PTHR48097:SF9">
    <property type="entry name" value="L-THREONINE ALDOLASE"/>
    <property type="match status" value="1"/>
</dbReference>
<feature type="domain" description="Aromatic amino acid beta-eliminating lyase/threonine aldolase" evidence="4">
    <location>
        <begin position="5"/>
        <end position="54"/>
    </location>
</feature>
<dbReference type="PANTHER" id="PTHR48097">
    <property type="entry name" value="L-THREONINE ALDOLASE-RELATED"/>
    <property type="match status" value="1"/>
</dbReference>
<evidence type="ECO:0000256" key="1">
    <source>
        <dbReference type="ARBA" id="ARBA00001933"/>
    </source>
</evidence>
<dbReference type="InterPro" id="IPR001597">
    <property type="entry name" value="ArAA_b-elim_lyase/Thr_aldolase"/>
</dbReference>
<dbReference type="SUPFAM" id="SSF53383">
    <property type="entry name" value="PLP-dependent transferases"/>
    <property type="match status" value="1"/>
</dbReference>
<name>A0A1Q5T5B9_9BACL</name>
<dbReference type="GO" id="GO:0005829">
    <property type="term" value="C:cytosol"/>
    <property type="evidence" value="ECO:0007669"/>
    <property type="project" value="TreeGrafter"/>
</dbReference>